<keyword evidence="2" id="KW-1185">Reference proteome</keyword>
<name>A0A1G7J916_9BACT</name>
<evidence type="ECO:0000313" key="1">
    <source>
        <dbReference type="EMBL" id="SDF21411.1"/>
    </source>
</evidence>
<organism evidence="1 2">
    <name type="scientific">Terriglobus roseus</name>
    <dbReference type="NCBI Taxonomy" id="392734"/>
    <lineage>
        <taxon>Bacteria</taxon>
        <taxon>Pseudomonadati</taxon>
        <taxon>Acidobacteriota</taxon>
        <taxon>Terriglobia</taxon>
        <taxon>Terriglobales</taxon>
        <taxon>Acidobacteriaceae</taxon>
        <taxon>Terriglobus</taxon>
    </lineage>
</organism>
<accession>A0A1G7J916</accession>
<gene>
    <name evidence="1" type="ORF">SAMN05444167_1732</name>
</gene>
<dbReference type="Proteomes" id="UP000182427">
    <property type="component" value="Chromosome I"/>
</dbReference>
<reference evidence="1 2" key="1">
    <citation type="submission" date="2016-10" db="EMBL/GenBank/DDBJ databases">
        <authorList>
            <person name="de Groot N.N."/>
        </authorList>
    </citation>
    <scope>NUCLEOTIDE SEQUENCE [LARGE SCALE GENOMIC DNA]</scope>
    <source>
        <strain evidence="1 2">GAS232</strain>
    </source>
</reference>
<dbReference type="EMBL" id="LT629690">
    <property type="protein sequence ID" value="SDF21411.1"/>
    <property type="molecule type" value="Genomic_DNA"/>
</dbReference>
<dbReference type="RefSeq" id="WP_083344769.1">
    <property type="nucleotide sequence ID" value="NZ_LT629690.1"/>
</dbReference>
<protein>
    <submittedName>
        <fullName evidence="1">Uncharacterized protein</fullName>
    </submittedName>
</protein>
<evidence type="ECO:0000313" key="2">
    <source>
        <dbReference type="Proteomes" id="UP000182427"/>
    </source>
</evidence>
<sequence>MANISPRLQKGAIVLLEPNTGIPMGRIELQYNPESITRSLKPQTPGEEPDRSEVLRLKGPPIETIRLTVELDATDSLETGDATATSVGLQPQMALLETLVYPTSTELIANEILSLIGTIEILPMSSPLTLLAWGTNRVTPVRITGFEITEEAFDAQLNPIRAKIALDLRVLSVSDTGFLSPAGAVYMAYQMGKEAMARKA</sequence>
<dbReference type="AlphaFoldDB" id="A0A1G7J916"/>
<proteinExistence type="predicted"/>
<dbReference type="OrthoDB" id="661223at2"/>